<keyword evidence="6" id="KW-1185">Reference proteome</keyword>
<feature type="compositionally biased region" description="Basic residues" evidence="2">
    <location>
        <begin position="255"/>
        <end position="265"/>
    </location>
</feature>
<dbReference type="PANTHER" id="PTHR48258">
    <property type="entry name" value="DUF4218 DOMAIN-CONTAINING PROTEIN-RELATED"/>
    <property type="match status" value="1"/>
</dbReference>
<feature type="domain" description="Transposase-associated" evidence="4">
    <location>
        <begin position="5"/>
        <end position="84"/>
    </location>
</feature>
<feature type="compositionally biased region" description="Acidic residues" evidence="2">
    <location>
        <begin position="559"/>
        <end position="589"/>
    </location>
</feature>
<feature type="region of interest" description="Disordered" evidence="2">
    <location>
        <begin position="557"/>
        <end position="589"/>
    </location>
</feature>
<sequence>MDNNRSWMYQKTDNRGLLNDAFVVGLEEFMNHAISQPSSFNETNINCPCTKCKFIRHWDAQTVKLHLLKKGFVDNYYVWNRHGEPYIARESAGQSSTGYSNISRESDEDNLMYNMVMDVAGPNFDPRSEEIPNAEAQKLYDMLHSSERELYDGCETSQLAAMGRMLSLKSDHHLSETCYDETSQFIKSVLPEDNTFFDSFYNTKKHMAGLGLPSVKIDCCVNGCMIYWGEDIDMESCKFCEQSRYKTRVNTSTREKKKVTKHRKVPRNDSSRGGESFEGTFSIFSHPGRAHGCVKTRYLDDREYMAAHNYVLFNCPEVAPYVEIFTNRLREQNRDMNGAEIDRCLESDFATWFKNYAQDASLVLNEYVQDLASGPLRSVRSVPIYYVNGYKFHTRTYGANKSTFNSGVCIKGSNYNETSNDYFGILDEILIIEYPRLPIKKIALFKCEWFDPTNVGTRVHQRYNIVEVNRRKRLSVYEPFILAMQATQVYFSNYPSLRRDKVDWLVVCKVKARPLVDMPQVTESRQTKAFQDDIPEHLNMIHTDDILTRLNHVDGTSIDLDDDTESPEEETQIDSDEEDFSNDSDNYDDVESDAISYQMYRLFLISELLKIKMRSPFFQAPQRSPEQASQRSPDQASQRSPDQAPQRSPDQAPQRSPDQALHQTQNRVLRTPELTLQSSTPELTLHNTPENTPHNIPESEPNMPDESSLITNNDVWEVGTMHTDGRLRIEVIKGLLEPSCKCSHQITNIMHERLEPTGYTWKTVSKDTKEFYFEEFKKWFVWKQPDNIMYKAFLKNATIRYKDLRSRARAHWETKPELSNKIGRDVWLSWIEEWKTPECRAKSEKKRQNRRGGVDNGDYSATHTGGSASGRTHTARLAEKWKRNPSPIEVFEHLHTKNHDKVTYIDKKSAAIAENIKTLHAERSKPVDGSSVPQPVDDLMLYYDAIGGRNKMNRIYGIGSSVDIFYEPNENTSYHFSSLEPNTQKYQKLETELQEMKEQIKEMDEMKQRMGEMESLIVRLVDSQNK</sequence>
<dbReference type="Proteomes" id="UP001237642">
    <property type="component" value="Unassembled WGS sequence"/>
</dbReference>
<feature type="region of interest" description="Disordered" evidence="2">
    <location>
        <begin position="840"/>
        <end position="875"/>
    </location>
</feature>
<evidence type="ECO:0000313" key="6">
    <source>
        <dbReference type="Proteomes" id="UP001237642"/>
    </source>
</evidence>
<proteinExistence type="predicted"/>
<feature type="region of interest" description="Disordered" evidence="2">
    <location>
        <begin position="619"/>
        <end position="709"/>
    </location>
</feature>
<keyword evidence="1" id="KW-0175">Coiled coil</keyword>
<protein>
    <recommendedName>
        <fullName evidence="7">Transposase-associated domain-containing protein</fullName>
    </recommendedName>
</protein>
<dbReference type="Pfam" id="PF03004">
    <property type="entry name" value="Transposase_24"/>
    <property type="match status" value="1"/>
</dbReference>
<dbReference type="InterPro" id="IPR029480">
    <property type="entry name" value="Transpos_assoc"/>
</dbReference>
<evidence type="ECO:0000256" key="2">
    <source>
        <dbReference type="SAM" id="MobiDB-lite"/>
    </source>
</evidence>
<feature type="domain" description="DUF4216" evidence="3">
    <location>
        <begin position="433"/>
        <end position="507"/>
    </location>
</feature>
<gene>
    <name evidence="5" type="ORF">POM88_009735</name>
</gene>
<evidence type="ECO:0000259" key="3">
    <source>
        <dbReference type="Pfam" id="PF13952"/>
    </source>
</evidence>
<reference evidence="5" key="2">
    <citation type="submission" date="2023-05" db="EMBL/GenBank/DDBJ databases">
        <authorList>
            <person name="Schelkunov M.I."/>
        </authorList>
    </citation>
    <scope>NUCLEOTIDE SEQUENCE</scope>
    <source>
        <strain evidence="5">Hsosn_3</strain>
        <tissue evidence="5">Leaf</tissue>
    </source>
</reference>
<evidence type="ECO:0000313" key="5">
    <source>
        <dbReference type="EMBL" id="KAK1399872.1"/>
    </source>
</evidence>
<name>A0AAD8N8G1_9APIA</name>
<feature type="compositionally biased region" description="Polar residues" evidence="2">
    <location>
        <begin position="621"/>
        <end position="694"/>
    </location>
</feature>
<comment type="caution">
    <text evidence="5">The sequence shown here is derived from an EMBL/GenBank/DDBJ whole genome shotgun (WGS) entry which is preliminary data.</text>
</comment>
<evidence type="ECO:0008006" key="7">
    <source>
        <dbReference type="Google" id="ProtNLM"/>
    </source>
</evidence>
<feature type="region of interest" description="Disordered" evidence="2">
    <location>
        <begin position="251"/>
        <end position="274"/>
    </location>
</feature>
<dbReference type="PANTHER" id="PTHR48258:SF4">
    <property type="entry name" value="DUF4216 DOMAIN-CONTAINING PROTEIN"/>
    <property type="match status" value="1"/>
</dbReference>
<feature type="compositionally biased region" description="Polar residues" evidence="2">
    <location>
        <begin position="859"/>
        <end position="872"/>
    </location>
</feature>
<dbReference type="AlphaFoldDB" id="A0AAD8N8G1"/>
<dbReference type="EMBL" id="JAUIZM010000002">
    <property type="protein sequence ID" value="KAK1399872.1"/>
    <property type="molecule type" value="Genomic_DNA"/>
</dbReference>
<evidence type="ECO:0000259" key="4">
    <source>
        <dbReference type="Pfam" id="PF13963"/>
    </source>
</evidence>
<accession>A0AAD8N8G1</accession>
<evidence type="ECO:0000256" key="1">
    <source>
        <dbReference type="SAM" id="Coils"/>
    </source>
</evidence>
<feature type="coiled-coil region" evidence="1">
    <location>
        <begin position="979"/>
        <end position="1016"/>
    </location>
</feature>
<dbReference type="Pfam" id="PF13963">
    <property type="entry name" value="Transpos_assoc"/>
    <property type="match status" value="1"/>
</dbReference>
<dbReference type="InterPro" id="IPR025312">
    <property type="entry name" value="DUF4216"/>
</dbReference>
<dbReference type="InterPro" id="IPR004252">
    <property type="entry name" value="Probable_transposase_24"/>
</dbReference>
<dbReference type="Pfam" id="PF13952">
    <property type="entry name" value="DUF4216"/>
    <property type="match status" value="1"/>
</dbReference>
<organism evidence="5 6">
    <name type="scientific">Heracleum sosnowskyi</name>
    <dbReference type="NCBI Taxonomy" id="360622"/>
    <lineage>
        <taxon>Eukaryota</taxon>
        <taxon>Viridiplantae</taxon>
        <taxon>Streptophyta</taxon>
        <taxon>Embryophyta</taxon>
        <taxon>Tracheophyta</taxon>
        <taxon>Spermatophyta</taxon>
        <taxon>Magnoliopsida</taxon>
        <taxon>eudicotyledons</taxon>
        <taxon>Gunneridae</taxon>
        <taxon>Pentapetalae</taxon>
        <taxon>asterids</taxon>
        <taxon>campanulids</taxon>
        <taxon>Apiales</taxon>
        <taxon>Apiaceae</taxon>
        <taxon>Apioideae</taxon>
        <taxon>apioid superclade</taxon>
        <taxon>Tordylieae</taxon>
        <taxon>Tordyliinae</taxon>
        <taxon>Heracleum</taxon>
    </lineage>
</organism>
<reference evidence="5" key="1">
    <citation type="submission" date="2023-02" db="EMBL/GenBank/DDBJ databases">
        <title>Genome of toxic invasive species Heracleum sosnowskyi carries increased number of genes despite the absence of recent whole-genome duplications.</title>
        <authorList>
            <person name="Schelkunov M."/>
            <person name="Shtratnikova V."/>
            <person name="Makarenko M."/>
            <person name="Klepikova A."/>
            <person name="Omelchenko D."/>
            <person name="Novikova G."/>
            <person name="Obukhova E."/>
            <person name="Bogdanov V."/>
            <person name="Penin A."/>
            <person name="Logacheva M."/>
        </authorList>
    </citation>
    <scope>NUCLEOTIDE SEQUENCE</scope>
    <source>
        <strain evidence="5">Hsosn_3</strain>
        <tissue evidence="5">Leaf</tissue>
    </source>
</reference>